<reference evidence="4 5" key="1">
    <citation type="submission" date="2022-05" db="EMBL/GenBank/DDBJ databases">
        <title>Microbulbifer sp. nov., isolated from sponge.</title>
        <authorList>
            <person name="Gao L."/>
        </authorList>
    </citation>
    <scope>NUCLEOTIDE SEQUENCE [LARGE SCALE GENOMIC DNA]</scope>
    <source>
        <strain evidence="4 5">MI-G</strain>
    </source>
</reference>
<evidence type="ECO:0000313" key="5">
    <source>
        <dbReference type="Proteomes" id="UP001321520"/>
    </source>
</evidence>
<feature type="transmembrane region" description="Helical" evidence="1">
    <location>
        <begin position="45"/>
        <end position="64"/>
    </location>
</feature>
<dbReference type="RefSeq" id="WP_301415002.1">
    <property type="nucleotide sequence ID" value="NZ_CP098023.1"/>
</dbReference>
<gene>
    <name evidence="4" type="ORF">M8T91_15110</name>
</gene>
<evidence type="ECO:0000256" key="1">
    <source>
        <dbReference type="SAM" id="Phobius"/>
    </source>
</evidence>
<dbReference type="InterPro" id="IPR013229">
    <property type="entry name" value="PEGA"/>
</dbReference>
<dbReference type="Pfam" id="PF03781">
    <property type="entry name" value="FGE-sulfatase"/>
    <property type="match status" value="1"/>
</dbReference>
<dbReference type="InterPro" id="IPR051043">
    <property type="entry name" value="Sulfatase_Mod_Factor_Kinase"/>
</dbReference>
<keyword evidence="1" id="KW-0812">Transmembrane</keyword>
<dbReference type="SUPFAM" id="SSF56436">
    <property type="entry name" value="C-type lectin-like"/>
    <property type="match status" value="1"/>
</dbReference>
<keyword evidence="5" id="KW-1185">Reference proteome</keyword>
<evidence type="ECO:0000313" key="4">
    <source>
        <dbReference type="EMBL" id="WKD49212.1"/>
    </source>
</evidence>
<dbReference type="Gene3D" id="3.90.1580.10">
    <property type="entry name" value="paralog of FGE (formylglycine-generating enzyme)"/>
    <property type="match status" value="1"/>
</dbReference>
<accession>A0ABY9E957</accession>
<proteinExistence type="predicted"/>
<evidence type="ECO:0000259" key="3">
    <source>
        <dbReference type="Pfam" id="PF08308"/>
    </source>
</evidence>
<feature type="domain" description="PEGA" evidence="3">
    <location>
        <begin position="346"/>
        <end position="403"/>
    </location>
</feature>
<dbReference type="Proteomes" id="UP001321520">
    <property type="component" value="Chromosome"/>
</dbReference>
<evidence type="ECO:0000259" key="2">
    <source>
        <dbReference type="Pfam" id="PF03781"/>
    </source>
</evidence>
<protein>
    <submittedName>
        <fullName evidence="4">SUMF1/EgtB/PvdO family nonheme iron enzyme</fullName>
    </submittedName>
</protein>
<dbReference type="Pfam" id="PF08308">
    <property type="entry name" value="PEGA"/>
    <property type="match status" value="3"/>
</dbReference>
<keyword evidence="1" id="KW-1133">Transmembrane helix</keyword>
<feature type="domain" description="PEGA" evidence="3">
    <location>
        <begin position="277"/>
        <end position="342"/>
    </location>
</feature>
<feature type="domain" description="PEGA" evidence="3">
    <location>
        <begin position="205"/>
        <end position="264"/>
    </location>
</feature>
<dbReference type="PANTHER" id="PTHR23150:SF19">
    <property type="entry name" value="FORMYLGLYCINE-GENERATING ENZYME"/>
    <property type="match status" value="1"/>
</dbReference>
<feature type="domain" description="Sulfatase-modifying factor enzyme-like" evidence="2">
    <location>
        <begin position="442"/>
        <end position="693"/>
    </location>
</feature>
<dbReference type="InterPro" id="IPR042095">
    <property type="entry name" value="SUMF_sf"/>
</dbReference>
<sequence>MAVKEAVPVRDEESALDDSPFIEPIGFTPVQLNTTRARLLLSKRALVVSSCLVLGLLALVYLVSARSLIFDTKPANANVSISGLALPLGDGHLVLPGSYRYTISAEGYLPKSGEVEVTGDGHSRHSVTLEKLPGRLQVESDPAVPIRVLINGHEVPNENGLVEKIPAGIMQVTVLTDRYLPFTQEIDIQGLGNTYRLQAKLRPAWANIHISSNPIGATVTVKGTVLGTTPLTAELIEGNQTVSVSLPDHKTVDIPVSVTAGVDQTLATVHLGPADGLLRVVTVPEGAGVTVNGKFRGHTPLTLELPSGEIHRLRFFKDGYNSIEHTIDLGAGMERDLSINLNAIYGRVRITSVPVDAEVYIDGQYAGMSGQTFNLPARNHSIVVRKEGYAAFDTNIIPSAKLQQTVRAVLLTSEQVRWEKVPSEFRHGAGGTMKLMRPNTVFTMGSSRREQGRRANEVMRKVSLTRPFYIGTTEVTNREYRQYKRMHSSSHVNGVSLDNDNLPVVNVSWADAALFCNWLSLRDGLTPVYLTGQGRVIGFDSAANGYRLPTEAEWAWLARYDNGTMRKYPWGDTLPVRDNSGNYADSHAAKLLPTVMRTYSDRYSATAPVASYSANSLGIHDLGGNVSEWIHDLYTIGTGLSTRHEENPTGPQDGDYHVIRGSSWRHSGLTELRLSYRDYGETPRNDIGFRIARWID</sequence>
<dbReference type="PANTHER" id="PTHR23150">
    <property type="entry name" value="SULFATASE MODIFYING FACTOR 1, 2"/>
    <property type="match status" value="1"/>
</dbReference>
<keyword evidence="1" id="KW-0472">Membrane</keyword>
<dbReference type="EMBL" id="CP098023">
    <property type="protein sequence ID" value="WKD49212.1"/>
    <property type="molecule type" value="Genomic_DNA"/>
</dbReference>
<dbReference type="InterPro" id="IPR016187">
    <property type="entry name" value="CTDL_fold"/>
</dbReference>
<name>A0ABY9E957_9GAMM</name>
<organism evidence="4 5">
    <name type="scientific">Microbulbifer spongiae</name>
    <dbReference type="NCBI Taxonomy" id="2944933"/>
    <lineage>
        <taxon>Bacteria</taxon>
        <taxon>Pseudomonadati</taxon>
        <taxon>Pseudomonadota</taxon>
        <taxon>Gammaproteobacteria</taxon>
        <taxon>Cellvibrionales</taxon>
        <taxon>Microbulbiferaceae</taxon>
        <taxon>Microbulbifer</taxon>
    </lineage>
</organism>
<dbReference type="InterPro" id="IPR005532">
    <property type="entry name" value="SUMF_dom"/>
</dbReference>